<feature type="compositionally biased region" description="Polar residues" evidence="1">
    <location>
        <begin position="50"/>
        <end position="77"/>
    </location>
</feature>
<dbReference type="RefSeq" id="WP_125553706.1">
    <property type="nucleotide sequence ID" value="NZ_RBVX01000001.1"/>
</dbReference>
<dbReference type="Proteomes" id="UP000275076">
    <property type="component" value="Unassembled WGS sequence"/>
</dbReference>
<comment type="caution">
    <text evidence="2">The sequence shown here is derived from an EMBL/GenBank/DDBJ whole genome shotgun (WGS) entry which is preliminary data.</text>
</comment>
<protein>
    <submittedName>
        <fullName evidence="2">Uncharacterized protein</fullName>
    </submittedName>
</protein>
<dbReference type="AlphaFoldDB" id="A0A3R9QX32"/>
<dbReference type="OrthoDB" id="2962555at2"/>
<name>A0A3R9QX32_9BACI</name>
<dbReference type="EMBL" id="RBVX01000001">
    <property type="protein sequence ID" value="RSL35260.1"/>
    <property type="molecule type" value="Genomic_DNA"/>
</dbReference>
<accession>A0A3R9QX32</accession>
<keyword evidence="3" id="KW-1185">Reference proteome</keyword>
<evidence type="ECO:0000313" key="3">
    <source>
        <dbReference type="Proteomes" id="UP000275076"/>
    </source>
</evidence>
<proteinExistence type="predicted"/>
<evidence type="ECO:0000313" key="2">
    <source>
        <dbReference type="EMBL" id="RSL35260.1"/>
    </source>
</evidence>
<sequence>MSDQIKQKLQDILHSSINKHKFERAEDAVTHLRQLAEIEAFISEEEPRYNEQSVRSQNNGEQSTGLRDTVVPNPSSIKSRKENDSTSSANKDTLELYYMEEDSLLKFKKSPQTYTVSIEFFRTFLENLHTWKGKEPFSSKTYYDQFFNQLHEMSNYQNSTLRQFITLLFRFAYRLGVLEKTSTSQRSRYVTADAFEVEHVLNNIFEQKIVYL</sequence>
<gene>
    <name evidence="2" type="ORF">D7Z54_01450</name>
</gene>
<reference evidence="2 3" key="1">
    <citation type="submission" date="2018-10" db="EMBL/GenBank/DDBJ databases">
        <title>Draft genome sequence of Bacillus salarius IM0101, isolated from a hypersaline soil in Inner Mongolia, China.</title>
        <authorList>
            <person name="Yamprayoonswat W."/>
            <person name="Boonvisut S."/>
            <person name="Jumpathong W."/>
            <person name="Sittihan S."/>
            <person name="Ruangsuj P."/>
            <person name="Wanthongcharoen S."/>
            <person name="Thongpramul N."/>
            <person name="Pimmason S."/>
            <person name="Yu B."/>
            <person name="Yasawong M."/>
        </authorList>
    </citation>
    <scope>NUCLEOTIDE SEQUENCE [LARGE SCALE GENOMIC DNA]</scope>
    <source>
        <strain evidence="2 3">IM0101</strain>
    </source>
</reference>
<feature type="region of interest" description="Disordered" evidence="1">
    <location>
        <begin position="46"/>
        <end position="88"/>
    </location>
</feature>
<organism evidence="2 3">
    <name type="scientific">Salibacterium salarium</name>
    <dbReference type="NCBI Taxonomy" id="284579"/>
    <lineage>
        <taxon>Bacteria</taxon>
        <taxon>Bacillati</taxon>
        <taxon>Bacillota</taxon>
        <taxon>Bacilli</taxon>
        <taxon>Bacillales</taxon>
        <taxon>Bacillaceae</taxon>
    </lineage>
</organism>
<evidence type="ECO:0000256" key="1">
    <source>
        <dbReference type="SAM" id="MobiDB-lite"/>
    </source>
</evidence>